<comment type="caution">
    <text evidence="2">The sequence shown here is derived from an EMBL/GenBank/DDBJ whole genome shotgun (WGS) entry which is preliminary data.</text>
</comment>
<protein>
    <submittedName>
        <fullName evidence="2">Uncharacterized protein</fullName>
    </submittedName>
</protein>
<name>A0A699I592_TANCI</name>
<feature type="non-terminal residue" evidence="2">
    <location>
        <position position="1"/>
    </location>
</feature>
<evidence type="ECO:0000256" key="1">
    <source>
        <dbReference type="SAM" id="MobiDB-lite"/>
    </source>
</evidence>
<accession>A0A699I592</accession>
<gene>
    <name evidence="2" type="ORF">Tci_480386</name>
</gene>
<dbReference type="AlphaFoldDB" id="A0A699I592"/>
<dbReference type="EMBL" id="BKCJ010239156">
    <property type="protein sequence ID" value="GEZ08413.1"/>
    <property type="molecule type" value="Genomic_DNA"/>
</dbReference>
<reference evidence="2" key="1">
    <citation type="journal article" date="2019" name="Sci. Rep.">
        <title>Draft genome of Tanacetum cinerariifolium, the natural source of mosquito coil.</title>
        <authorList>
            <person name="Yamashiro T."/>
            <person name="Shiraishi A."/>
            <person name="Satake H."/>
            <person name="Nakayama K."/>
        </authorList>
    </citation>
    <scope>NUCLEOTIDE SEQUENCE</scope>
</reference>
<feature type="region of interest" description="Disordered" evidence="1">
    <location>
        <begin position="37"/>
        <end position="56"/>
    </location>
</feature>
<proteinExistence type="predicted"/>
<organism evidence="2">
    <name type="scientific">Tanacetum cinerariifolium</name>
    <name type="common">Dalmatian daisy</name>
    <name type="synonym">Chrysanthemum cinerariifolium</name>
    <dbReference type="NCBI Taxonomy" id="118510"/>
    <lineage>
        <taxon>Eukaryota</taxon>
        <taxon>Viridiplantae</taxon>
        <taxon>Streptophyta</taxon>
        <taxon>Embryophyta</taxon>
        <taxon>Tracheophyta</taxon>
        <taxon>Spermatophyta</taxon>
        <taxon>Magnoliopsida</taxon>
        <taxon>eudicotyledons</taxon>
        <taxon>Gunneridae</taxon>
        <taxon>Pentapetalae</taxon>
        <taxon>asterids</taxon>
        <taxon>campanulids</taxon>
        <taxon>Asterales</taxon>
        <taxon>Asteraceae</taxon>
        <taxon>Asteroideae</taxon>
        <taxon>Anthemideae</taxon>
        <taxon>Anthemidinae</taxon>
        <taxon>Tanacetum</taxon>
    </lineage>
</organism>
<sequence>NYLTQAYILASQSRENVNAAMAGSGQNIQEQSLRMIRDKDEEEEDERSDSVNALNNKGQQLGLCGIQNIAIQRHPPKEGAVPSDIDIIQESVAMVTTPADVIRLPQHTTYGV</sequence>
<evidence type="ECO:0000313" key="2">
    <source>
        <dbReference type="EMBL" id="GEZ08413.1"/>
    </source>
</evidence>